<evidence type="ECO:0000256" key="2">
    <source>
        <dbReference type="ARBA" id="ARBA00022676"/>
    </source>
</evidence>
<dbReference type="CDD" id="cd11356">
    <property type="entry name" value="AmyAc_Sucrose_phosphorylase-like_1"/>
    <property type="match status" value="1"/>
</dbReference>
<comment type="similarity">
    <text evidence="1 4">Belongs to the glycosyl hydrolase 13 family. Sucrose phosphorylase subfamily.</text>
</comment>
<dbReference type="PANTHER" id="PTHR38784">
    <property type="entry name" value="SUCROSE PHOSPHORYLASE"/>
    <property type="match status" value="1"/>
</dbReference>
<dbReference type="PANTHER" id="PTHR38784:SF1">
    <property type="entry name" value="SUCROSE PHOSPHORYLASE"/>
    <property type="match status" value="1"/>
</dbReference>
<dbReference type="GO" id="GO:0005975">
    <property type="term" value="P:carbohydrate metabolic process"/>
    <property type="evidence" value="ECO:0007669"/>
    <property type="project" value="InterPro"/>
</dbReference>
<dbReference type="Gene3D" id="3.90.400.10">
    <property type="entry name" value="Oligo-1,6-glucosidase, Domain 2"/>
    <property type="match status" value="1"/>
</dbReference>
<evidence type="ECO:0000259" key="6">
    <source>
        <dbReference type="SMART" id="SM00642"/>
    </source>
</evidence>
<feature type="binding site" evidence="5">
    <location>
        <position position="97"/>
    </location>
    <ligand>
        <name>substrate</name>
    </ligand>
</feature>
<evidence type="ECO:0000256" key="1">
    <source>
        <dbReference type="ARBA" id="ARBA00008452"/>
    </source>
</evidence>
<dbReference type="InterPro" id="IPR033746">
    <property type="entry name" value="GGa_phosphorylase"/>
</dbReference>
<dbReference type="Proteomes" id="UP000095651">
    <property type="component" value="Unassembled WGS sequence"/>
</dbReference>
<name>A0A174CLM8_9FIRM</name>
<dbReference type="SUPFAM" id="SSF51445">
    <property type="entry name" value="(Trans)glycosidases"/>
    <property type="match status" value="1"/>
</dbReference>
<dbReference type="Gene3D" id="2.60.40.1180">
    <property type="entry name" value="Golgi alpha-mannosidase II"/>
    <property type="match status" value="1"/>
</dbReference>
<protein>
    <recommendedName>
        <fullName evidence="4">Sucrose 6(F)-phosphate phosphorylase</fullName>
        <ecNumber evidence="4">2.4.1.329</ecNumber>
    </recommendedName>
</protein>
<feature type="binding site" evidence="5">
    <location>
        <position position="444"/>
    </location>
    <ligand>
        <name>substrate</name>
    </ligand>
</feature>
<evidence type="ECO:0000256" key="5">
    <source>
        <dbReference type="PIRSR" id="PIRSR003059-2"/>
    </source>
</evidence>
<proteinExistence type="inferred from homology"/>
<dbReference type="Pfam" id="PF00128">
    <property type="entry name" value="Alpha-amylase"/>
    <property type="match status" value="1"/>
</dbReference>
<reference evidence="7 8" key="1">
    <citation type="submission" date="2015-09" db="EMBL/GenBank/DDBJ databases">
        <authorList>
            <consortium name="Pathogen Informatics"/>
        </authorList>
    </citation>
    <scope>NUCLEOTIDE SEQUENCE [LARGE SCALE GENOMIC DNA]</scope>
    <source>
        <strain evidence="7 8">2789STDY5608850</strain>
    </source>
</reference>
<dbReference type="PIRSF" id="PIRSF003059">
    <property type="entry name" value="Sucrose_phosphorylase"/>
    <property type="match status" value="1"/>
</dbReference>
<evidence type="ECO:0000256" key="3">
    <source>
        <dbReference type="ARBA" id="ARBA00022679"/>
    </source>
</evidence>
<dbReference type="InterPro" id="IPR017853">
    <property type="entry name" value="GH"/>
</dbReference>
<feature type="binding site" evidence="5">
    <location>
        <position position="135"/>
    </location>
    <ligand>
        <name>substrate</name>
    </ligand>
</feature>
<accession>A0A174CLM8</accession>
<keyword evidence="2 4" id="KW-0328">Glycosyltransferase</keyword>
<evidence type="ECO:0000313" key="7">
    <source>
        <dbReference type="EMBL" id="CUO14014.1"/>
    </source>
</evidence>
<keyword evidence="3 4" id="KW-0808">Transferase</keyword>
<evidence type="ECO:0000256" key="4">
    <source>
        <dbReference type="PIRNR" id="PIRNR003059"/>
    </source>
</evidence>
<feature type="binding site" evidence="5">
    <location>
        <begin position="338"/>
        <end position="339"/>
    </location>
    <ligand>
        <name>substrate</name>
    </ligand>
</feature>
<dbReference type="RefSeq" id="WP_055654592.1">
    <property type="nucleotide sequence ID" value="NZ_CABIXC010000004.1"/>
</dbReference>
<sequence length="560" mass="63264">MDSIKEHLQNLYPDCWEELEQRIGALTESWKLKMGSTSGEALYPWVSKEDVMLITYGDGIRREGEAPLATLRSFLSEELSDTVTAVHLLPMFPYTSDDGFAVTDFKEINPELGDWEDIGNLGKQYDLMFDAVINHVSKSSWYFKEYAAGNPHYRGFFIEADPDGDYSTVIRPRTLPLLTKFETSMGTKYLWTTFSDDQLDLNYRDPEVLIEILDVLLLYAAKGARFIRFDAIGFAWKELGTTCMHLPQTHELIKLMRCVLESCARGCTIITETNVPHKENISYFGSGYDEAGLVYQFPLPPLTLYSYLSGSAAHLSDWAAGLEPTTEATAYFNFLASHDGIGLRPVEDILSEGERRLMVAEVMERGGEVGYRSLADGSMVPYELNINYLDAIAGNETDMGKMVRKFLGSQCILLSVMGMPAIYYHSLLGSRNCYKDFKESGIKRRINREKLDADQLKAELSDPDSLRSRVLAGYRQMLKIRKQEDAFSPNSPQQVLKLDERVFALLRGTKENQILVLINVSDDVVELKTGMAGSGLLSGKLMNQEVTLEPYEYLWMKINS</sequence>
<dbReference type="EC" id="2.4.1.329" evidence="4"/>
<dbReference type="InterPro" id="IPR013780">
    <property type="entry name" value="Glyco_hydro_b"/>
</dbReference>
<dbReference type="AlphaFoldDB" id="A0A174CLM8"/>
<dbReference type="Gene3D" id="3.20.20.80">
    <property type="entry name" value="Glycosidases"/>
    <property type="match status" value="1"/>
</dbReference>
<feature type="domain" description="Glycosyl hydrolase family 13 catalytic" evidence="6">
    <location>
        <begin position="24"/>
        <end position="393"/>
    </location>
</feature>
<evidence type="ECO:0000313" key="8">
    <source>
        <dbReference type="Proteomes" id="UP000095651"/>
    </source>
</evidence>
<dbReference type="EMBL" id="CYZE01000004">
    <property type="protein sequence ID" value="CUO14014.1"/>
    <property type="molecule type" value="Genomic_DNA"/>
</dbReference>
<dbReference type="InterPro" id="IPR016377">
    <property type="entry name" value="Sucrose_GGa_phosphorylase-rel"/>
</dbReference>
<dbReference type="InterPro" id="IPR006047">
    <property type="entry name" value="GH13_cat_dom"/>
</dbReference>
<gene>
    <name evidence="7" type="primary">gtfA_2</name>
    <name evidence="7" type="ORF">ERS852407_01956</name>
</gene>
<organism evidence="7 8">
    <name type="scientific">Hungatella hathewayi</name>
    <dbReference type="NCBI Taxonomy" id="154046"/>
    <lineage>
        <taxon>Bacteria</taxon>
        <taxon>Bacillati</taxon>
        <taxon>Bacillota</taxon>
        <taxon>Clostridia</taxon>
        <taxon>Lachnospirales</taxon>
        <taxon>Lachnospiraceae</taxon>
        <taxon>Hungatella</taxon>
    </lineage>
</organism>
<feature type="binding site" evidence="5">
    <location>
        <begin position="228"/>
        <end position="230"/>
    </location>
    <ligand>
        <name>substrate</name>
    </ligand>
</feature>
<comment type="catalytic activity">
    <reaction evidence="4">
        <text>sucrose 6(F)-phosphate + phosphate = beta-D-fructose 6-phosphate + alpha-D-glucose 1-phosphate</text>
        <dbReference type="Rhea" id="RHEA:38863"/>
        <dbReference type="ChEBI" id="CHEBI:43474"/>
        <dbReference type="ChEBI" id="CHEBI:57634"/>
        <dbReference type="ChEBI" id="CHEBI:57723"/>
        <dbReference type="ChEBI" id="CHEBI:58601"/>
        <dbReference type="EC" id="2.4.1.329"/>
    </reaction>
</comment>
<dbReference type="GO" id="GO:0004645">
    <property type="term" value="F:1,4-alpha-oligoglucan phosphorylase activity"/>
    <property type="evidence" value="ECO:0007669"/>
    <property type="project" value="UniProtKB-UniRule"/>
</dbReference>
<dbReference type="InterPro" id="IPR045857">
    <property type="entry name" value="O16G_dom_2"/>
</dbReference>
<dbReference type="SMART" id="SM00642">
    <property type="entry name" value="Aamy"/>
    <property type="match status" value="1"/>
</dbReference>